<organism evidence="1 2">
    <name type="scientific">Thalassospira profundimaris</name>
    <dbReference type="NCBI Taxonomy" id="502049"/>
    <lineage>
        <taxon>Bacteria</taxon>
        <taxon>Pseudomonadati</taxon>
        <taxon>Pseudomonadota</taxon>
        <taxon>Alphaproteobacteria</taxon>
        <taxon>Rhodospirillales</taxon>
        <taxon>Thalassospiraceae</taxon>
        <taxon>Thalassospira</taxon>
    </lineage>
</organism>
<evidence type="ECO:0000313" key="2">
    <source>
        <dbReference type="Proteomes" id="UP000253061"/>
    </source>
</evidence>
<sequence>MFSVETYAPLDTPKQIAPDVWIVDGPVIGFQYAGLKLPFPTRMTIIRLKSGKLFVHSPIRLNETLRTKVDALGEVSYLIASNTIHYAGVPDWQKAYPDAKAFCAPGVIKRAKSVGISVDFDAELADTPEPEWANEIRQVLVRGSYLNEAVFFHDASKTLILTDLIENFEADKIKNPIWRFMVRLLGTMDPHGSMPRDMRLTFAGYKDGVRKAIETMIDWAPDYVVLAHGRCYDKNCVAELRRAFSWVLK</sequence>
<dbReference type="PANTHER" id="PTHR33835">
    <property type="entry name" value="YALI0C07656P"/>
    <property type="match status" value="1"/>
</dbReference>
<protein>
    <recommendedName>
        <fullName evidence="3">DUF4336 domain-containing protein</fullName>
    </recommendedName>
</protein>
<proteinExistence type="predicted"/>
<reference evidence="1 2" key="1">
    <citation type="submission" date="2014-07" db="EMBL/GenBank/DDBJ databases">
        <title>Draft genome sequence of Thalassospira profundimaris R8-17.</title>
        <authorList>
            <person name="Lai Q."/>
            <person name="Shao Z."/>
        </authorList>
    </citation>
    <scope>NUCLEOTIDE SEQUENCE [LARGE SCALE GENOMIC DNA]</scope>
    <source>
        <strain evidence="1 2">R8-17</strain>
    </source>
</reference>
<dbReference type="AlphaFoldDB" id="A0A367VDK7"/>
<evidence type="ECO:0008006" key="3">
    <source>
        <dbReference type="Google" id="ProtNLM"/>
    </source>
</evidence>
<dbReference type="RefSeq" id="WP_062953789.1">
    <property type="nucleotide sequence ID" value="NZ_JPWB01000003.1"/>
</dbReference>
<dbReference type="InterPro" id="IPR036866">
    <property type="entry name" value="RibonucZ/Hydroxyglut_hydro"/>
</dbReference>
<evidence type="ECO:0000313" key="1">
    <source>
        <dbReference type="EMBL" id="RCK23294.1"/>
    </source>
</evidence>
<dbReference type="SUPFAM" id="SSF56281">
    <property type="entry name" value="Metallo-hydrolase/oxidoreductase"/>
    <property type="match status" value="1"/>
</dbReference>
<comment type="caution">
    <text evidence="1">The sequence shown here is derived from an EMBL/GenBank/DDBJ whole genome shotgun (WGS) entry which is preliminary data.</text>
</comment>
<dbReference type="EMBL" id="JPWB01000003">
    <property type="protein sequence ID" value="RCK23294.1"/>
    <property type="molecule type" value="Genomic_DNA"/>
</dbReference>
<dbReference type="Proteomes" id="UP000253061">
    <property type="component" value="Unassembled WGS sequence"/>
</dbReference>
<dbReference type="InterPro" id="IPR025638">
    <property type="entry name" value="DUF4336"/>
</dbReference>
<gene>
    <name evidence="1" type="ORF">TH6_09780</name>
</gene>
<accession>A0A367VDK7</accession>
<dbReference type="Pfam" id="PF14234">
    <property type="entry name" value="DUF4336"/>
    <property type="match status" value="1"/>
</dbReference>
<dbReference type="PANTHER" id="PTHR33835:SF1">
    <property type="entry name" value="METALLO-BETA-LACTAMASE DOMAIN-CONTAINING PROTEIN"/>
    <property type="match status" value="1"/>
</dbReference>
<name>A0A367VDK7_9PROT</name>